<dbReference type="Proteomes" id="UP000317318">
    <property type="component" value="Chromosome"/>
</dbReference>
<proteinExistence type="predicted"/>
<keyword evidence="2" id="KW-1185">Reference proteome</keyword>
<dbReference type="KEGG" id="svp:Pan189_10780"/>
<sequence length="249" mass="27768">MSWVVRVICVVAAVGQVRESIAVADDVETPILPELVYRAPRSIDGITPTVGCGLKGTGGGYRDDRGEYYGHCAASISVIRDCNHDSWMEQAFQDHYSLALHYLYKGEHVLAFGRVYRVELVSEPTIKLGVVTDGEELPPGHYAIPRQGRVGLAEGRGIELEVNELKKEEASLRLIRGKLLDERYKGTPSYREQTVKVGDKFFILNPPEEKVWFEVKEIVPTDEEKRITGWVIVKKLGKGVAGDIGEEDQ</sequence>
<reference evidence="1 2" key="1">
    <citation type="submission" date="2019-02" db="EMBL/GenBank/DDBJ databases">
        <title>Deep-cultivation of Planctomycetes and their phenomic and genomic characterization uncovers novel biology.</title>
        <authorList>
            <person name="Wiegand S."/>
            <person name="Jogler M."/>
            <person name="Boedeker C."/>
            <person name="Pinto D."/>
            <person name="Vollmers J."/>
            <person name="Rivas-Marin E."/>
            <person name="Kohn T."/>
            <person name="Peeters S.H."/>
            <person name="Heuer A."/>
            <person name="Rast P."/>
            <person name="Oberbeckmann S."/>
            <person name="Bunk B."/>
            <person name="Jeske O."/>
            <person name="Meyerdierks A."/>
            <person name="Storesund J.E."/>
            <person name="Kallscheuer N."/>
            <person name="Luecker S."/>
            <person name="Lage O.M."/>
            <person name="Pohl T."/>
            <person name="Merkel B.J."/>
            <person name="Hornburger P."/>
            <person name="Mueller R.-W."/>
            <person name="Bruemmer F."/>
            <person name="Labrenz M."/>
            <person name="Spormann A.M."/>
            <person name="Op den Camp H."/>
            <person name="Overmann J."/>
            <person name="Amann R."/>
            <person name="Jetten M.S.M."/>
            <person name="Mascher T."/>
            <person name="Medema M.H."/>
            <person name="Devos D.P."/>
            <person name="Kaster A.-K."/>
            <person name="Ovreas L."/>
            <person name="Rohde M."/>
            <person name="Galperin M.Y."/>
            <person name="Jogler C."/>
        </authorList>
    </citation>
    <scope>NUCLEOTIDE SEQUENCE [LARGE SCALE GENOMIC DNA]</scope>
    <source>
        <strain evidence="1 2">Pan189</strain>
    </source>
</reference>
<name>A0A517QYJ6_9PLAN</name>
<evidence type="ECO:0000313" key="2">
    <source>
        <dbReference type="Proteomes" id="UP000317318"/>
    </source>
</evidence>
<protein>
    <submittedName>
        <fullName evidence="1">Uncharacterized protein</fullName>
    </submittedName>
</protein>
<dbReference type="AlphaFoldDB" id="A0A517QYJ6"/>
<dbReference type="EMBL" id="CP036268">
    <property type="protein sequence ID" value="QDT36715.1"/>
    <property type="molecule type" value="Genomic_DNA"/>
</dbReference>
<gene>
    <name evidence="1" type="ORF">Pan189_10780</name>
</gene>
<organism evidence="1 2">
    <name type="scientific">Stratiformator vulcanicus</name>
    <dbReference type="NCBI Taxonomy" id="2527980"/>
    <lineage>
        <taxon>Bacteria</taxon>
        <taxon>Pseudomonadati</taxon>
        <taxon>Planctomycetota</taxon>
        <taxon>Planctomycetia</taxon>
        <taxon>Planctomycetales</taxon>
        <taxon>Planctomycetaceae</taxon>
        <taxon>Stratiformator</taxon>
    </lineage>
</organism>
<evidence type="ECO:0000313" key="1">
    <source>
        <dbReference type="EMBL" id="QDT36715.1"/>
    </source>
</evidence>
<accession>A0A517QYJ6</accession>